<dbReference type="CDD" id="cd14789">
    <property type="entry name" value="Tiki"/>
    <property type="match status" value="1"/>
</dbReference>
<dbReference type="PANTHER" id="PTHR40590:SF1">
    <property type="entry name" value="CYTOPLASMIC PROTEIN"/>
    <property type="match status" value="1"/>
</dbReference>
<dbReference type="HOGENOM" id="CLU_057525_1_1_10"/>
<name>F4L308_HALH1</name>
<dbReference type="OrthoDB" id="9798714at2"/>
<dbReference type="EMBL" id="CP002691">
    <property type="protein sequence ID" value="AEE50667.1"/>
    <property type="molecule type" value="Genomic_DNA"/>
</dbReference>
<dbReference type="Pfam" id="PF01963">
    <property type="entry name" value="TraB_PrgY_gumN"/>
    <property type="match status" value="1"/>
</dbReference>
<reference evidence="2 3" key="1">
    <citation type="journal article" date="2011" name="Stand. Genomic Sci.">
        <title>Complete genome sequence of Haliscomenobacter hydrossis type strain (O).</title>
        <authorList>
            <consortium name="US DOE Joint Genome Institute (JGI-PGF)"/>
            <person name="Daligault H."/>
            <person name="Lapidus A."/>
            <person name="Zeytun A."/>
            <person name="Nolan M."/>
            <person name="Lucas S."/>
            <person name="Del Rio T.G."/>
            <person name="Tice H."/>
            <person name="Cheng J.F."/>
            <person name="Tapia R."/>
            <person name="Han C."/>
            <person name="Goodwin L."/>
            <person name="Pitluck S."/>
            <person name="Liolios K."/>
            <person name="Pagani I."/>
            <person name="Ivanova N."/>
            <person name="Huntemann M."/>
            <person name="Mavromatis K."/>
            <person name="Mikhailova N."/>
            <person name="Pati A."/>
            <person name="Chen A."/>
            <person name="Palaniappan K."/>
            <person name="Land M."/>
            <person name="Hauser L."/>
            <person name="Brambilla E.M."/>
            <person name="Rohde M."/>
            <person name="Verbarg S."/>
            <person name="Goker M."/>
            <person name="Bristow J."/>
            <person name="Eisen J.A."/>
            <person name="Markowitz V."/>
            <person name="Hugenholtz P."/>
            <person name="Kyrpides N.C."/>
            <person name="Klenk H.P."/>
            <person name="Woyke T."/>
        </authorList>
    </citation>
    <scope>NUCLEOTIDE SEQUENCE [LARGE SCALE GENOMIC DNA]</scope>
    <source>
        <strain evidence="3">ATCC 27775 / DSM 1100 / LMG 10767 / O</strain>
    </source>
</reference>
<dbReference type="PANTHER" id="PTHR40590">
    <property type="entry name" value="CYTOPLASMIC PROTEIN-RELATED"/>
    <property type="match status" value="1"/>
</dbReference>
<evidence type="ECO:0000256" key="1">
    <source>
        <dbReference type="SAM" id="SignalP"/>
    </source>
</evidence>
<evidence type="ECO:0000313" key="3">
    <source>
        <dbReference type="Proteomes" id="UP000008461"/>
    </source>
</evidence>
<keyword evidence="3" id="KW-1185">Reference proteome</keyword>
<keyword evidence="1" id="KW-0732">Signal</keyword>
<gene>
    <name evidence="2" type="ordered locus">Halhy_2800</name>
</gene>
<dbReference type="InterPro" id="IPR047111">
    <property type="entry name" value="YbaP-like"/>
</dbReference>
<accession>F4L308</accession>
<dbReference type="InterPro" id="IPR002816">
    <property type="entry name" value="TraB/PrgY/GumN_fam"/>
</dbReference>
<dbReference type="KEGG" id="hhy:Halhy_2800"/>
<sequence>MKRAITAVMLVLGCCWVYAQNAAEHIPLEKSLMWEIKGKNLNQASFLYGTIHMIGKKDFFLTEGTKKSFDRAKQVTFEIDMEEMSDIMSLIPLLMQSFMKNDTTLSDLFSVEDYALVEAHFKKIGLPLMFLNRIKPMFLSAMDPKAMAGGDGQKEDIVSYEMEFLEMAQAQKKPVEGLETAAFQMSMFDSIPYKVQAQMLLESIKGGAESSDSQFDQLVEIYKQQDIQAMQEMTAEDGQTSNYTDLLLVNRNRKWIPVMEKMMLEQSTFFAVGAGHLGGAKGVIALLRAAGYTVEPVK</sequence>
<proteinExistence type="predicted"/>
<dbReference type="Proteomes" id="UP000008461">
    <property type="component" value="Chromosome"/>
</dbReference>
<protein>
    <submittedName>
        <fullName evidence="2">GumN family protein</fullName>
    </submittedName>
</protein>
<feature type="signal peptide" evidence="1">
    <location>
        <begin position="1"/>
        <end position="19"/>
    </location>
</feature>
<organism evidence="2 3">
    <name type="scientific">Haliscomenobacter hydrossis (strain ATCC 27775 / DSM 1100 / LMG 10767 / O)</name>
    <dbReference type="NCBI Taxonomy" id="760192"/>
    <lineage>
        <taxon>Bacteria</taxon>
        <taxon>Pseudomonadati</taxon>
        <taxon>Bacteroidota</taxon>
        <taxon>Saprospiria</taxon>
        <taxon>Saprospirales</taxon>
        <taxon>Haliscomenobacteraceae</taxon>
        <taxon>Haliscomenobacter</taxon>
    </lineage>
</organism>
<evidence type="ECO:0000313" key="2">
    <source>
        <dbReference type="EMBL" id="AEE50667.1"/>
    </source>
</evidence>
<reference key="2">
    <citation type="submission" date="2011-04" db="EMBL/GenBank/DDBJ databases">
        <title>Complete sequence of chromosome of Haliscomenobacter hydrossis DSM 1100.</title>
        <authorList>
            <consortium name="US DOE Joint Genome Institute (JGI-PGF)"/>
            <person name="Lucas S."/>
            <person name="Han J."/>
            <person name="Lapidus A."/>
            <person name="Bruce D."/>
            <person name="Goodwin L."/>
            <person name="Pitluck S."/>
            <person name="Peters L."/>
            <person name="Kyrpides N."/>
            <person name="Mavromatis K."/>
            <person name="Ivanova N."/>
            <person name="Ovchinnikova G."/>
            <person name="Pagani I."/>
            <person name="Daligault H."/>
            <person name="Detter J.C."/>
            <person name="Han C."/>
            <person name="Land M."/>
            <person name="Hauser L."/>
            <person name="Markowitz V."/>
            <person name="Cheng J.-F."/>
            <person name="Hugenholtz P."/>
            <person name="Woyke T."/>
            <person name="Wu D."/>
            <person name="Verbarg S."/>
            <person name="Frueling A."/>
            <person name="Brambilla E."/>
            <person name="Klenk H.-P."/>
            <person name="Eisen J.A."/>
        </authorList>
    </citation>
    <scope>NUCLEOTIDE SEQUENCE</scope>
    <source>
        <strain>DSM 1100</strain>
    </source>
</reference>
<dbReference type="STRING" id="760192.Halhy_2800"/>
<dbReference type="AlphaFoldDB" id="F4L308"/>
<feature type="chain" id="PRO_5003312460" evidence="1">
    <location>
        <begin position="20"/>
        <end position="298"/>
    </location>
</feature>
<dbReference type="eggNOG" id="COG3735">
    <property type="taxonomic scope" value="Bacteria"/>
</dbReference>
<dbReference type="RefSeq" id="WP_013765215.1">
    <property type="nucleotide sequence ID" value="NC_015510.1"/>
</dbReference>